<feature type="chain" id="PRO_5042957644" description="Putative auto-transporter adhesin head GIN domain-containing protein" evidence="1">
    <location>
        <begin position="20"/>
        <end position="226"/>
    </location>
</feature>
<dbReference type="InterPro" id="IPR021255">
    <property type="entry name" value="DUF2807"/>
</dbReference>
<dbReference type="Proteomes" id="UP001310022">
    <property type="component" value="Unassembled WGS sequence"/>
</dbReference>
<comment type="caution">
    <text evidence="3">The sequence shown here is derived from an EMBL/GenBank/DDBJ whole genome shotgun (WGS) entry which is preliminary data.</text>
</comment>
<dbReference type="Pfam" id="PF10988">
    <property type="entry name" value="DUF2807"/>
    <property type="match status" value="1"/>
</dbReference>
<name>A0AAN4VXL6_9BACT</name>
<keyword evidence="1" id="KW-0732">Signal</keyword>
<dbReference type="AlphaFoldDB" id="A0AAN4VXL6"/>
<keyword evidence="4" id="KW-1185">Reference proteome</keyword>
<proteinExistence type="predicted"/>
<organism evidence="3 4">
    <name type="scientific">Persicobacter diffluens</name>
    <dbReference type="NCBI Taxonomy" id="981"/>
    <lineage>
        <taxon>Bacteria</taxon>
        <taxon>Pseudomonadati</taxon>
        <taxon>Bacteroidota</taxon>
        <taxon>Cytophagia</taxon>
        <taxon>Cytophagales</taxon>
        <taxon>Persicobacteraceae</taxon>
        <taxon>Persicobacter</taxon>
    </lineage>
</organism>
<feature type="domain" description="Putative auto-transporter adhesin head GIN" evidence="2">
    <location>
        <begin position="28"/>
        <end position="210"/>
    </location>
</feature>
<protein>
    <recommendedName>
        <fullName evidence="2">Putative auto-transporter adhesin head GIN domain-containing protein</fullName>
    </recommendedName>
</protein>
<accession>A0AAN4VXL6</accession>
<gene>
    <name evidence="3" type="ORF">PEDI_24860</name>
</gene>
<reference evidence="3 4" key="1">
    <citation type="submission" date="2021-12" db="EMBL/GenBank/DDBJ databases">
        <title>Genome sequencing of bacteria with rrn-lacking chromosome and rrn-plasmid.</title>
        <authorList>
            <person name="Anda M."/>
            <person name="Iwasaki W."/>
        </authorList>
    </citation>
    <scope>NUCLEOTIDE SEQUENCE [LARGE SCALE GENOMIC DNA]</scope>
    <source>
        <strain evidence="3 4">NBRC 15940</strain>
    </source>
</reference>
<dbReference type="EMBL" id="BQKE01000001">
    <property type="protein sequence ID" value="GJM61934.1"/>
    <property type="molecule type" value="Genomic_DNA"/>
</dbReference>
<evidence type="ECO:0000259" key="2">
    <source>
        <dbReference type="Pfam" id="PF10988"/>
    </source>
</evidence>
<dbReference type="RefSeq" id="WP_338237358.1">
    <property type="nucleotide sequence ID" value="NZ_BQKE01000001.1"/>
</dbReference>
<evidence type="ECO:0000313" key="3">
    <source>
        <dbReference type="EMBL" id="GJM61934.1"/>
    </source>
</evidence>
<feature type="signal peptide" evidence="1">
    <location>
        <begin position="1"/>
        <end position="19"/>
    </location>
</feature>
<dbReference type="Gene3D" id="2.160.20.120">
    <property type="match status" value="1"/>
</dbReference>
<evidence type="ECO:0000256" key="1">
    <source>
        <dbReference type="SAM" id="SignalP"/>
    </source>
</evidence>
<evidence type="ECO:0000313" key="4">
    <source>
        <dbReference type="Proteomes" id="UP001310022"/>
    </source>
</evidence>
<sequence>MTRILFTLILSLSIFFAQAQSQNFEIGNFKYLEVGGPFKIYFTSGPEYAIKIDASDKTMEKIEVESDGDVLSISINNKGSWKNWGEPTIYLQAPTLHGIELGGACQFYTKNVLNSTHLALEVSGACEFKGELIVQKLVSETSGASRMYLVGKSESATFEVSGASSMNAEDFICKSVVVDLSGASNAKINGSEKIMAEASGASTLRYKGDAPSIIVESSGSSTVKKL</sequence>